<evidence type="ECO:0000313" key="2">
    <source>
        <dbReference type="EnsemblPlants" id="TuG1812G0400003457.01.T01.cds473831"/>
    </source>
</evidence>
<reference evidence="3" key="1">
    <citation type="journal article" date="2013" name="Nature">
        <title>Draft genome of the wheat A-genome progenitor Triticum urartu.</title>
        <authorList>
            <person name="Ling H.Q."/>
            <person name="Zhao S."/>
            <person name="Liu D."/>
            <person name="Wang J."/>
            <person name="Sun H."/>
            <person name="Zhang C."/>
            <person name="Fan H."/>
            <person name="Li D."/>
            <person name="Dong L."/>
            <person name="Tao Y."/>
            <person name="Gao C."/>
            <person name="Wu H."/>
            <person name="Li Y."/>
            <person name="Cui Y."/>
            <person name="Guo X."/>
            <person name="Zheng S."/>
            <person name="Wang B."/>
            <person name="Yu K."/>
            <person name="Liang Q."/>
            <person name="Yang W."/>
            <person name="Lou X."/>
            <person name="Chen J."/>
            <person name="Feng M."/>
            <person name="Jian J."/>
            <person name="Zhang X."/>
            <person name="Luo G."/>
            <person name="Jiang Y."/>
            <person name="Liu J."/>
            <person name="Wang Z."/>
            <person name="Sha Y."/>
            <person name="Zhang B."/>
            <person name="Wu H."/>
            <person name="Tang D."/>
            <person name="Shen Q."/>
            <person name="Xue P."/>
            <person name="Zou S."/>
            <person name="Wang X."/>
            <person name="Liu X."/>
            <person name="Wang F."/>
            <person name="Yang Y."/>
            <person name="An X."/>
            <person name="Dong Z."/>
            <person name="Zhang K."/>
            <person name="Zhang X."/>
            <person name="Luo M.C."/>
            <person name="Dvorak J."/>
            <person name="Tong Y."/>
            <person name="Wang J."/>
            <person name="Yang H."/>
            <person name="Li Z."/>
            <person name="Wang D."/>
            <person name="Zhang A."/>
            <person name="Wang J."/>
        </authorList>
    </citation>
    <scope>NUCLEOTIDE SEQUENCE</scope>
    <source>
        <strain evidence="3">cv. G1812</strain>
    </source>
</reference>
<evidence type="ECO:0000256" key="1">
    <source>
        <dbReference type="SAM" id="MobiDB-lite"/>
    </source>
</evidence>
<feature type="region of interest" description="Disordered" evidence="1">
    <location>
        <begin position="68"/>
        <end position="105"/>
    </location>
</feature>
<feature type="compositionally biased region" description="Basic and acidic residues" evidence="1">
    <location>
        <begin position="19"/>
        <end position="28"/>
    </location>
</feature>
<reference evidence="2" key="3">
    <citation type="submission" date="2022-06" db="UniProtKB">
        <authorList>
            <consortium name="EnsemblPlants"/>
        </authorList>
    </citation>
    <scope>IDENTIFICATION</scope>
</reference>
<feature type="compositionally biased region" description="Basic and acidic residues" evidence="1">
    <location>
        <begin position="172"/>
        <end position="190"/>
    </location>
</feature>
<name>A0A8R7Q8B8_TRIUA</name>
<feature type="region of interest" description="Disordered" evidence="1">
    <location>
        <begin position="223"/>
        <end position="282"/>
    </location>
</feature>
<feature type="compositionally biased region" description="Acidic residues" evidence="1">
    <location>
        <begin position="233"/>
        <end position="257"/>
    </location>
</feature>
<feature type="compositionally biased region" description="Basic residues" evidence="1">
    <location>
        <begin position="264"/>
        <end position="282"/>
    </location>
</feature>
<dbReference type="EnsemblPlants" id="TuG1812G0400003457.01.T01">
    <property type="protein sequence ID" value="TuG1812G0400003457.01.T01.cds473831"/>
    <property type="gene ID" value="TuG1812G0400003457.01"/>
</dbReference>
<feature type="region of interest" description="Disordered" evidence="1">
    <location>
        <begin position="153"/>
        <end position="190"/>
    </location>
</feature>
<dbReference type="AlphaFoldDB" id="A0A8R7Q8B8"/>
<feature type="compositionally biased region" description="Low complexity" evidence="1">
    <location>
        <begin position="223"/>
        <end position="232"/>
    </location>
</feature>
<organism evidence="2 3">
    <name type="scientific">Triticum urartu</name>
    <name type="common">Red wild einkorn</name>
    <name type="synonym">Crithodium urartu</name>
    <dbReference type="NCBI Taxonomy" id="4572"/>
    <lineage>
        <taxon>Eukaryota</taxon>
        <taxon>Viridiplantae</taxon>
        <taxon>Streptophyta</taxon>
        <taxon>Embryophyta</taxon>
        <taxon>Tracheophyta</taxon>
        <taxon>Spermatophyta</taxon>
        <taxon>Magnoliopsida</taxon>
        <taxon>Liliopsida</taxon>
        <taxon>Poales</taxon>
        <taxon>Poaceae</taxon>
        <taxon>BOP clade</taxon>
        <taxon>Pooideae</taxon>
        <taxon>Triticodae</taxon>
        <taxon>Triticeae</taxon>
        <taxon>Triticinae</taxon>
        <taxon>Triticum</taxon>
    </lineage>
</organism>
<evidence type="ECO:0000313" key="3">
    <source>
        <dbReference type="Proteomes" id="UP000015106"/>
    </source>
</evidence>
<accession>A0A8R7Q8B8</accession>
<dbReference type="Gramene" id="TuG1812G0400003457.01.T01">
    <property type="protein sequence ID" value="TuG1812G0400003457.01.T01.cds473831"/>
    <property type="gene ID" value="TuG1812G0400003457.01"/>
</dbReference>
<feature type="region of interest" description="Disordered" evidence="1">
    <location>
        <begin position="1"/>
        <end position="49"/>
    </location>
</feature>
<dbReference type="Proteomes" id="UP000015106">
    <property type="component" value="Chromosome 4"/>
</dbReference>
<proteinExistence type="predicted"/>
<sequence length="282" mass="28981">MMGSWVEVDGQHRAPRAPPEPERRHEPPEPPARLAHAGGGGGHAAAAAGHVGVARQLGLLPRLPSAVARQEVHGHGPPDGLLHGDALLGSGKPAGAPRPRGARVDAPVAGGERVVVVAAGLARGGGDLGPAERAADVVVEPGVDAVDVEGVGAGRQHLEPLPGRELGQAHGALDRLPGRPAPDDGERGDDLRVDAAGQLVGVVVGEEDGGDAVHELVAAGAREQAGAAGAEPAADDEQVVADEDDGGDHEADGDDDRDGERRRRADVRRRRRPRRVRHARQR</sequence>
<keyword evidence="3" id="KW-1185">Reference proteome</keyword>
<reference evidence="2" key="2">
    <citation type="submission" date="2018-03" db="EMBL/GenBank/DDBJ databases">
        <title>The Triticum urartu genome reveals the dynamic nature of wheat genome evolution.</title>
        <authorList>
            <person name="Ling H."/>
            <person name="Ma B."/>
            <person name="Shi X."/>
            <person name="Liu H."/>
            <person name="Dong L."/>
            <person name="Sun H."/>
            <person name="Cao Y."/>
            <person name="Gao Q."/>
            <person name="Zheng S."/>
            <person name="Li Y."/>
            <person name="Yu Y."/>
            <person name="Du H."/>
            <person name="Qi M."/>
            <person name="Li Y."/>
            <person name="Yu H."/>
            <person name="Cui Y."/>
            <person name="Wang N."/>
            <person name="Chen C."/>
            <person name="Wu H."/>
            <person name="Zhao Y."/>
            <person name="Zhang J."/>
            <person name="Li Y."/>
            <person name="Zhou W."/>
            <person name="Zhang B."/>
            <person name="Hu W."/>
            <person name="Eijk M."/>
            <person name="Tang J."/>
            <person name="Witsenboer H."/>
            <person name="Zhao S."/>
            <person name="Li Z."/>
            <person name="Zhang A."/>
            <person name="Wang D."/>
            <person name="Liang C."/>
        </authorList>
    </citation>
    <scope>NUCLEOTIDE SEQUENCE [LARGE SCALE GENOMIC DNA]</scope>
    <source>
        <strain evidence="2">cv. G1812</strain>
    </source>
</reference>
<protein>
    <submittedName>
        <fullName evidence="2">Uncharacterized protein</fullName>
    </submittedName>
</protein>